<reference evidence="10" key="1">
    <citation type="submission" date="2022-06" db="EMBL/GenBank/DDBJ databases">
        <title>Complete Genome Sequence of Arcanobacterium pinnipediorum strain DSM 28752 isolated from a harbour seal.</title>
        <authorList>
            <person name="Borowiak M."/>
            <person name="Kreitlow A."/>
            <person name="Alssahen M."/>
            <person name="Malorny B."/>
            <person name="Laemmler C."/>
            <person name="Prenger-Berninghoff E."/>
            <person name="Siebert U."/>
            <person name="Ploetz M."/>
            <person name="Abdulmawjood A."/>
        </authorList>
    </citation>
    <scope>NUCLEOTIDE SEQUENCE</scope>
    <source>
        <strain evidence="10">DSM 28752</strain>
    </source>
</reference>
<comment type="subcellular location">
    <subcellularLocation>
        <location evidence="1">Cell membrane</location>
        <topology evidence="1">Multi-pass membrane protein</topology>
    </subcellularLocation>
</comment>
<feature type="transmembrane region" description="Helical" evidence="9">
    <location>
        <begin position="468"/>
        <end position="489"/>
    </location>
</feature>
<organism evidence="10 11">
    <name type="scientific">Arcanobacterium pinnipediorum</name>
    <dbReference type="NCBI Taxonomy" id="1503041"/>
    <lineage>
        <taxon>Bacteria</taxon>
        <taxon>Bacillati</taxon>
        <taxon>Actinomycetota</taxon>
        <taxon>Actinomycetes</taxon>
        <taxon>Actinomycetales</taxon>
        <taxon>Actinomycetaceae</taxon>
        <taxon>Arcanobacterium</taxon>
    </lineage>
</organism>
<gene>
    <name evidence="10" type="primary">murJ</name>
    <name evidence="10" type="ORF">NG665_00895</name>
</gene>
<evidence type="ECO:0000313" key="11">
    <source>
        <dbReference type="Proteomes" id="UP001056109"/>
    </source>
</evidence>
<keyword evidence="11" id="KW-1185">Reference proteome</keyword>
<evidence type="ECO:0000256" key="1">
    <source>
        <dbReference type="ARBA" id="ARBA00004651"/>
    </source>
</evidence>
<dbReference type="EMBL" id="CP099547">
    <property type="protein sequence ID" value="USR79589.1"/>
    <property type="molecule type" value="Genomic_DNA"/>
</dbReference>
<feature type="region of interest" description="Disordered" evidence="8">
    <location>
        <begin position="1"/>
        <end position="61"/>
    </location>
</feature>
<keyword evidence="5" id="KW-0573">Peptidoglycan synthesis</keyword>
<feature type="transmembrane region" description="Helical" evidence="9">
    <location>
        <begin position="396"/>
        <end position="420"/>
    </location>
</feature>
<feature type="compositionally biased region" description="Basic residues" evidence="8">
    <location>
        <begin position="1"/>
        <end position="15"/>
    </location>
</feature>
<dbReference type="PANTHER" id="PTHR47019:SF1">
    <property type="entry name" value="LIPID II FLIPPASE MURJ"/>
    <property type="match status" value="1"/>
</dbReference>
<accession>A0ABY5AJZ9</accession>
<feature type="transmembrane region" description="Helical" evidence="9">
    <location>
        <begin position="562"/>
        <end position="586"/>
    </location>
</feature>
<feature type="transmembrane region" description="Helical" evidence="9">
    <location>
        <begin position="495"/>
        <end position="516"/>
    </location>
</feature>
<feature type="transmembrane region" description="Helical" evidence="9">
    <location>
        <begin position="536"/>
        <end position="556"/>
    </location>
</feature>
<keyword evidence="3 9" id="KW-0812">Transmembrane</keyword>
<dbReference type="RefSeq" id="WP_252673457.1">
    <property type="nucleotide sequence ID" value="NZ_CP099547.1"/>
</dbReference>
<feature type="transmembrane region" description="Helical" evidence="9">
    <location>
        <begin position="262"/>
        <end position="283"/>
    </location>
</feature>
<evidence type="ECO:0000256" key="4">
    <source>
        <dbReference type="ARBA" id="ARBA00022960"/>
    </source>
</evidence>
<evidence type="ECO:0000256" key="5">
    <source>
        <dbReference type="ARBA" id="ARBA00022984"/>
    </source>
</evidence>
<feature type="transmembrane region" description="Helical" evidence="9">
    <location>
        <begin position="350"/>
        <end position="375"/>
    </location>
</feature>
<keyword evidence="4" id="KW-0133">Cell shape</keyword>
<feature type="transmembrane region" description="Helical" evidence="9">
    <location>
        <begin position="219"/>
        <end position="242"/>
    </location>
</feature>
<dbReference type="Pfam" id="PF03023">
    <property type="entry name" value="MurJ"/>
    <property type="match status" value="1"/>
</dbReference>
<feature type="transmembrane region" description="Helical" evidence="9">
    <location>
        <begin position="304"/>
        <end position="330"/>
    </location>
</feature>
<evidence type="ECO:0000256" key="6">
    <source>
        <dbReference type="ARBA" id="ARBA00022989"/>
    </source>
</evidence>
<feature type="transmembrane region" description="Helical" evidence="9">
    <location>
        <begin position="432"/>
        <end position="456"/>
    </location>
</feature>
<evidence type="ECO:0000256" key="8">
    <source>
        <dbReference type="SAM" id="MobiDB-lite"/>
    </source>
</evidence>
<sequence>MRFRTRHRFTPRHGQGRAPLTAPRKVRLSTVHPDVEQTPSNQTQTVQPSETQPTPSENQPRVSAARSSFIMFLGTLVSRALGMIRSPILLGAVVGVSTPVANSFDIANNVPNLLYGIIAGGLVNAVLVPAIVRATEKSRAEGAVFINKLLTFSFLTLGLLTVVITLAAPIIVNLYASTMSEEWYRLTVIFAYWCLPQIFFYGLYAVLGQILNAYEKFGPYMWSPALNNIVAIGGLILMLTMFGAEDSTAPSSAIAWAGAPTMILGGVSTLGIAVQAVILFWPLRRLGIRYRPDFQWRNSGLGAVGRAGSWVLALMLTGMIPIMILLNIAAGATQRAIDAGMDTTGVAGNFMYTIAFALYSLPTSLVTISIITAVFPRMSRAAARDDSASVRADISVTIRTVGAFNILASALIFVLAVPVAKVVTPTSTPAEAWSLAWVLSALTLGLVAGAADSVLIKVFYAYEDTRTAFFSVLPLHIITPIFYVTTAFWPPQWTVIGLCLFSSLENVIYLVIHVWILRRRLGGIDGRRIVMSHLKLGVIGVISAGLGFLAMLGFGYDDVAHNFFLSVIAIIVVGSLITLVFVVLLWRSKLAEGEILLRPVRKIGRTVSARIYPRS</sequence>
<dbReference type="PANTHER" id="PTHR47019">
    <property type="entry name" value="LIPID II FLIPPASE MURJ"/>
    <property type="match status" value="1"/>
</dbReference>
<proteinExistence type="predicted"/>
<protein>
    <submittedName>
        <fullName evidence="10">Murein biosynthesis integral membrane protein MurJ</fullName>
    </submittedName>
</protein>
<keyword evidence="6 9" id="KW-1133">Transmembrane helix</keyword>
<keyword evidence="7 9" id="KW-0472">Membrane</keyword>
<evidence type="ECO:0000313" key="10">
    <source>
        <dbReference type="EMBL" id="USR79589.1"/>
    </source>
</evidence>
<feature type="transmembrane region" description="Helical" evidence="9">
    <location>
        <begin position="183"/>
        <end position="207"/>
    </location>
</feature>
<dbReference type="CDD" id="cd13123">
    <property type="entry name" value="MATE_MurJ_like"/>
    <property type="match status" value="1"/>
</dbReference>
<evidence type="ECO:0000256" key="2">
    <source>
        <dbReference type="ARBA" id="ARBA00022475"/>
    </source>
</evidence>
<feature type="transmembrane region" description="Helical" evidence="9">
    <location>
        <begin position="144"/>
        <end position="171"/>
    </location>
</feature>
<name>A0ABY5AJZ9_9ACTO</name>
<evidence type="ECO:0000256" key="7">
    <source>
        <dbReference type="ARBA" id="ARBA00023136"/>
    </source>
</evidence>
<keyword evidence="2" id="KW-1003">Cell membrane</keyword>
<dbReference type="PRINTS" id="PR01806">
    <property type="entry name" value="VIRFACTRMVIN"/>
</dbReference>
<feature type="transmembrane region" description="Helical" evidence="9">
    <location>
        <begin position="113"/>
        <end position="132"/>
    </location>
</feature>
<dbReference type="InterPro" id="IPR051050">
    <property type="entry name" value="Lipid_II_flippase_MurJ/MviN"/>
</dbReference>
<dbReference type="NCBIfam" id="TIGR01695">
    <property type="entry name" value="murJ_mviN"/>
    <property type="match status" value="1"/>
</dbReference>
<dbReference type="Proteomes" id="UP001056109">
    <property type="component" value="Chromosome"/>
</dbReference>
<feature type="compositionally biased region" description="Polar residues" evidence="8">
    <location>
        <begin position="37"/>
        <end position="61"/>
    </location>
</feature>
<feature type="transmembrane region" description="Helical" evidence="9">
    <location>
        <begin position="69"/>
        <end position="93"/>
    </location>
</feature>
<dbReference type="InterPro" id="IPR004268">
    <property type="entry name" value="MurJ"/>
</dbReference>
<evidence type="ECO:0000256" key="3">
    <source>
        <dbReference type="ARBA" id="ARBA00022692"/>
    </source>
</evidence>
<evidence type="ECO:0000256" key="9">
    <source>
        <dbReference type="SAM" id="Phobius"/>
    </source>
</evidence>